<keyword evidence="2" id="KW-1133">Transmembrane helix</keyword>
<gene>
    <name evidence="3" type="ORF">CJN711_LOCUS35187</name>
</gene>
<feature type="transmembrane region" description="Helical" evidence="2">
    <location>
        <begin position="198"/>
        <end position="223"/>
    </location>
</feature>
<reference evidence="3" key="1">
    <citation type="submission" date="2021-02" db="EMBL/GenBank/DDBJ databases">
        <authorList>
            <person name="Nowell W R."/>
        </authorList>
    </citation>
    <scope>NUCLEOTIDE SEQUENCE</scope>
</reference>
<protein>
    <submittedName>
        <fullName evidence="3">Uncharacterized protein</fullName>
    </submittedName>
</protein>
<evidence type="ECO:0000313" key="3">
    <source>
        <dbReference type="EMBL" id="CAF1600996.1"/>
    </source>
</evidence>
<feature type="transmembrane region" description="Helical" evidence="2">
    <location>
        <begin position="110"/>
        <end position="135"/>
    </location>
</feature>
<evidence type="ECO:0000313" key="4">
    <source>
        <dbReference type="Proteomes" id="UP000663855"/>
    </source>
</evidence>
<comment type="caution">
    <text evidence="3">The sequence shown here is derived from an EMBL/GenBank/DDBJ whole genome shotgun (WGS) entry which is preliminary data.</text>
</comment>
<dbReference type="EMBL" id="CAJNOV010017177">
    <property type="protein sequence ID" value="CAF1600996.1"/>
    <property type="molecule type" value="Genomic_DNA"/>
</dbReference>
<evidence type="ECO:0000256" key="2">
    <source>
        <dbReference type="SAM" id="Phobius"/>
    </source>
</evidence>
<keyword evidence="2" id="KW-0812">Transmembrane</keyword>
<name>A0A816ARR4_9BILA</name>
<organism evidence="3 4">
    <name type="scientific">Rotaria magnacalcarata</name>
    <dbReference type="NCBI Taxonomy" id="392030"/>
    <lineage>
        <taxon>Eukaryota</taxon>
        <taxon>Metazoa</taxon>
        <taxon>Spiralia</taxon>
        <taxon>Gnathifera</taxon>
        <taxon>Rotifera</taxon>
        <taxon>Eurotatoria</taxon>
        <taxon>Bdelloidea</taxon>
        <taxon>Philodinida</taxon>
        <taxon>Philodinidae</taxon>
        <taxon>Rotaria</taxon>
    </lineage>
</organism>
<evidence type="ECO:0000256" key="1">
    <source>
        <dbReference type="SAM" id="MobiDB-lite"/>
    </source>
</evidence>
<dbReference type="AlphaFoldDB" id="A0A816ARR4"/>
<keyword evidence="2" id="KW-0472">Membrane</keyword>
<feature type="region of interest" description="Disordered" evidence="1">
    <location>
        <begin position="245"/>
        <end position="274"/>
    </location>
</feature>
<dbReference type="Proteomes" id="UP000663855">
    <property type="component" value="Unassembled WGS sequence"/>
</dbReference>
<accession>A0A816ARR4</accession>
<feature type="transmembrane region" description="Helical" evidence="2">
    <location>
        <begin position="21"/>
        <end position="41"/>
    </location>
</feature>
<proteinExistence type="predicted"/>
<sequence length="274" mass="31653">MELRRIATLIGTTNSYSILKWLSILTSLLITILAFILLVSFNSNSLFKYDAVNLEEVITKSNSSVQYSRTIEEGSVGIWYFCVKRELSPVTECDPWTQATRPHYFKTIMILYTFALYFINLIIFPSWILFILLVYNTYNCYLRYIVGLIWALCLLTLILLCILVSILAFIRLTRFYTPGRFFVGRKFLSFRSGGAMDYLTSAIIISIICFVLSIITFAGKLFIDKEVAESERELLKQLSDENSPTIWQKPTMIPRTRTSSDDYSEEPPPYKQSN</sequence>
<feature type="transmembrane region" description="Helical" evidence="2">
    <location>
        <begin position="147"/>
        <end position="170"/>
    </location>
</feature>